<proteinExistence type="inferred from homology"/>
<comment type="caution">
    <text evidence="6">The sequence shown here is derived from an EMBL/GenBank/DDBJ whole genome shotgun (WGS) entry which is preliminary data.</text>
</comment>
<keyword evidence="4" id="KW-0143">Chaperone</keyword>
<evidence type="ECO:0000259" key="5">
    <source>
        <dbReference type="Pfam" id="PF08547"/>
    </source>
</evidence>
<evidence type="ECO:0000256" key="2">
    <source>
        <dbReference type="ARBA" id="ARBA00007884"/>
    </source>
</evidence>
<evidence type="ECO:0000256" key="3">
    <source>
        <dbReference type="ARBA" id="ARBA00023128"/>
    </source>
</evidence>
<name>A0AAE1AEE2_9GAST</name>
<gene>
    <name evidence="6" type="ORF">RRG08_002023</name>
</gene>
<dbReference type="GO" id="GO:0051082">
    <property type="term" value="F:unfolded protein binding"/>
    <property type="evidence" value="ECO:0007669"/>
    <property type="project" value="TreeGrafter"/>
</dbReference>
<dbReference type="Proteomes" id="UP001283361">
    <property type="component" value="Unassembled WGS sequence"/>
</dbReference>
<dbReference type="Pfam" id="PF08547">
    <property type="entry name" value="CIA30"/>
    <property type="match status" value="1"/>
</dbReference>
<protein>
    <recommendedName>
        <fullName evidence="5">NADH:ubiquinone oxidoreductase intermediate-associated protein 30 domain-containing protein</fullName>
    </recommendedName>
</protein>
<dbReference type="EMBL" id="JAWDGP010001988">
    <property type="protein sequence ID" value="KAK3786279.1"/>
    <property type="molecule type" value="Genomic_DNA"/>
</dbReference>
<reference evidence="6" key="1">
    <citation type="journal article" date="2023" name="G3 (Bethesda)">
        <title>A reference genome for the long-term kleptoplast-retaining sea slug Elysia crispata morphotype clarki.</title>
        <authorList>
            <person name="Eastman K.E."/>
            <person name="Pendleton A.L."/>
            <person name="Shaikh M.A."/>
            <person name="Suttiyut T."/>
            <person name="Ogas R."/>
            <person name="Tomko P."/>
            <person name="Gavelis G."/>
            <person name="Widhalm J.R."/>
            <person name="Wisecaver J.H."/>
        </authorList>
    </citation>
    <scope>NUCLEOTIDE SEQUENCE</scope>
    <source>
        <strain evidence="6">ECLA1</strain>
    </source>
</reference>
<evidence type="ECO:0000313" key="7">
    <source>
        <dbReference type="Proteomes" id="UP001283361"/>
    </source>
</evidence>
<feature type="domain" description="NADH:ubiquinone oxidoreductase intermediate-associated protein 30" evidence="5">
    <location>
        <begin position="102"/>
        <end position="274"/>
    </location>
</feature>
<dbReference type="InterPro" id="IPR008979">
    <property type="entry name" value="Galactose-bd-like_sf"/>
</dbReference>
<accession>A0AAE1AEE2</accession>
<dbReference type="AlphaFoldDB" id="A0AAE1AEE2"/>
<keyword evidence="7" id="KW-1185">Reference proteome</keyword>
<dbReference type="InterPro" id="IPR039131">
    <property type="entry name" value="NDUFAF1"/>
</dbReference>
<dbReference type="PANTHER" id="PTHR13194:SF18">
    <property type="entry name" value="COMPLEX I INTERMEDIATE-ASSOCIATED PROTEIN 30, MITOCHONDRIAL"/>
    <property type="match status" value="1"/>
</dbReference>
<comment type="subcellular location">
    <subcellularLocation>
        <location evidence="1">Mitochondrion</location>
    </subcellularLocation>
</comment>
<dbReference type="GO" id="GO:0006120">
    <property type="term" value="P:mitochondrial electron transport, NADH to ubiquinone"/>
    <property type="evidence" value="ECO:0007669"/>
    <property type="project" value="TreeGrafter"/>
</dbReference>
<keyword evidence="3" id="KW-0496">Mitochondrion</keyword>
<evidence type="ECO:0000313" key="6">
    <source>
        <dbReference type="EMBL" id="KAK3786279.1"/>
    </source>
</evidence>
<evidence type="ECO:0000256" key="1">
    <source>
        <dbReference type="ARBA" id="ARBA00004173"/>
    </source>
</evidence>
<dbReference type="InterPro" id="IPR013857">
    <property type="entry name" value="NADH-UbQ_OxRdtase-assoc_prot30"/>
</dbReference>
<evidence type="ECO:0000256" key="4">
    <source>
        <dbReference type="ARBA" id="ARBA00023186"/>
    </source>
</evidence>
<dbReference type="PANTHER" id="PTHR13194">
    <property type="entry name" value="COMPLEX I INTERMEDIATE-ASSOCIATED PROTEIN 30"/>
    <property type="match status" value="1"/>
</dbReference>
<sequence length="303" mass="35167">MACTSYCRLVAFRSFDPFLKRSPKDVGSFIPKRHEKSTAVFYEKNKKGLERDLKRRPLRQALKMSLRNFGPELKLLYQEQKEAFTTFPMMSVDHGNFELIYSFNDAESVKKWAVTADRDNEGGKSSANFTFSKNRTGLFHGYLNKEVPKDGKTKYAGYANITSPKPMKSFGRESQMDWSQFNCLLLRLRGDGRPYMIVIGCNFYYDINWLNRWSYPVFTRGGPYWQHVKIPLAKFFTTHHGRIQDKQEFLPLKMVNSVGITAADSADGPFSLEIDSIALMNDINVTDKHAYEMYENKYYEVQC</sequence>
<organism evidence="6 7">
    <name type="scientific">Elysia crispata</name>
    <name type="common">lettuce slug</name>
    <dbReference type="NCBI Taxonomy" id="231223"/>
    <lineage>
        <taxon>Eukaryota</taxon>
        <taxon>Metazoa</taxon>
        <taxon>Spiralia</taxon>
        <taxon>Lophotrochozoa</taxon>
        <taxon>Mollusca</taxon>
        <taxon>Gastropoda</taxon>
        <taxon>Heterobranchia</taxon>
        <taxon>Euthyneura</taxon>
        <taxon>Panpulmonata</taxon>
        <taxon>Sacoglossa</taxon>
        <taxon>Placobranchoidea</taxon>
        <taxon>Plakobranchidae</taxon>
        <taxon>Elysia</taxon>
    </lineage>
</organism>
<comment type="similarity">
    <text evidence="2">Belongs to the CIA30 family.</text>
</comment>
<dbReference type="GO" id="GO:0005739">
    <property type="term" value="C:mitochondrion"/>
    <property type="evidence" value="ECO:0007669"/>
    <property type="project" value="UniProtKB-SubCell"/>
</dbReference>
<dbReference type="GO" id="GO:0032981">
    <property type="term" value="P:mitochondrial respiratory chain complex I assembly"/>
    <property type="evidence" value="ECO:0007669"/>
    <property type="project" value="TreeGrafter"/>
</dbReference>
<dbReference type="SUPFAM" id="SSF49785">
    <property type="entry name" value="Galactose-binding domain-like"/>
    <property type="match status" value="1"/>
</dbReference>